<feature type="region of interest" description="Disordered" evidence="1">
    <location>
        <begin position="103"/>
        <end position="124"/>
    </location>
</feature>
<evidence type="ECO:0000313" key="4">
    <source>
        <dbReference type="RefSeq" id="XP_016971806.1"/>
    </source>
</evidence>
<dbReference type="RefSeq" id="XP_016971806.1">
    <property type="nucleotide sequence ID" value="XM_017116317.1"/>
</dbReference>
<keyword evidence="3" id="KW-1185">Reference proteome</keyword>
<organism evidence="4">
    <name type="scientific">Drosophila rhopaloa</name>
    <name type="common">Fruit fly</name>
    <dbReference type="NCBI Taxonomy" id="1041015"/>
    <lineage>
        <taxon>Eukaryota</taxon>
        <taxon>Metazoa</taxon>
        <taxon>Ecdysozoa</taxon>
        <taxon>Arthropoda</taxon>
        <taxon>Hexapoda</taxon>
        <taxon>Insecta</taxon>
        <taxon>Pterygota</taxon>
        <taxon>Neoptera</taxon>
        <taxon>Endopterygota</taxon>
        <taxon>Diptera</taxon>
        <taxon>Brachycera</taxon>
        <taxon>Muscomorpha</taxon>
        <taxon>Ephydroidea</taxon>
        <taxon>Drosophilidae</taxon>
        <taxon>Drosophila</taxon>
        <taxon>Sophophora</taxon>
    </lineage>
</organism>
<reference evidence="4" key="2">
    <citation type="submission" date="2025-04" db="UniProtKB">
        <authorList>
            <consortium name="RefSeq"/>
        </authorList>
    </citation>
    <scope>IDENTIFICATION</scope>
</reference>
<gene>
    <name evidence="4" type="primary">LOC108039344</name>
    <name evidence="2" type="synonym">108039344</name>
</gene>
<evidence type="ECO:0000313" key="3">
    <source>
        <dbReference type="Proteomes" id="UP001652680"/>
    </source>
</evidence>
<reference evidence="2" key="3">
    <citation type="submission" date="2025-05" db="UniProtKB">
        <authorList>
            <consortium name="EnsemblMetazoa"/>
        </authorList>
    </citation>
    <scope>IDENTIFICATION</scope>
</reference>
<dbReference type="Proteomes" id="UP001652680">
    <property type="component" value="Unassembled WGS sequence"/>
</dbReference>
<proteinExistence type="predicted"/>
<reference evidence="3" key="1">
    <citation type="journal article" date="2021" name="Elife">
        <title>Highly contiguous assemblies of 101 drosophilid genomes.</title>
        <authorList>
            <person name="Kim B.Y."/>
            <person name="Wang J.R."/>
            <person name="Miller D.E."/>
            <person name="Barmina O."/>
            <person name="Delaney E."/>
            <person name="Thompson A."/>
            <person name="Comeault A.A."/>
            <person name="Peede D."/>
            <person name="D'Agostino E.R."/>
            <person name="Pelaez J."/>
            <person name="Aguilar J.M."/>
            <person name="Haji D."/>
            <person name="Matsunaga T."/>
            <person name="Armstrong E.E."/>
            <person name="Zych M."/>
            <person name="Ogawa Y."/>
            <person name="Stamenkovic-Radak M."/>
            <person name="Jelic M."/>
            <person name="Veselinovic M.S."/>
            <person name="Tanaskovic M."/>
            <person name="Eric P."/>
            <person name="Gao J.J."/>
            <person name="Katoh T.K."/>
            <person name="Toda M.J."/>
            <person name="Watabe H."/>
            <person name="Watada M."/>
            <person name="Davis J.S."/>
            <person name="Moyle L.C."/>
            <person name="Manoli G."/>
            <person name="Bertolini E."/>
            <person name="Kostal V."/>
            <person name="Hawley R.S."/>
            <person name="Takahashi A."/>
            <person name="Jones C.D."/>
            <person name="Price D.K."/>
            <person name="Whiteman N."/>
            <person name="Kopp A."/>
            <person name="Matute D.R."/>
            <person name="Petrov D.A."/>
        </authorList>
    </citation>
    <scope>NUCLEOTIDE SEQUENCE [LARGE SCALE GENOMIC DNA]</scope>
</reference>
<sequence length="256" mass="27620">MPDNEAMTLPGEGCQSSYVSLDELQAAGRIAGSSGPSGKRGKEKKGKPSGQLVHLKLNNKTHLPLKVTAIPPEAAPWDTFSPVAGRTRRAAVKPKFVENRVTTQAIPEAADGKKPRTAPWDTFSPVAGRTRRAAVKPKFVENRVTTQAIPEAGDGKKPRTAPWDTFSPVAGRTRRAAVKPKTVEKPQPIESPALPKLVGSKLKQLNVKQSDMENAIPGKKSSQESGATRKLDCAASLMASWSTNEADRLRKKFGWI</sequence>
<name>A0A6P4EEN5_DRORH</name>
<dbReference type="EnsemblMetazoa" id="XM_017116317.2">
    <property type="protein sequence ID" value="XP_016971806.1"/>
    <property type="gene ID" value="LOC108039344"/>
</dbReference>
<feature type="region of interest" description="Disordered" evidence="1">
    <location>
        <begin position="139"/>
        <end position="194"/>
    </location>
</feature>
<feature type="region of interest" description="Disordered" evidence="1">
    <location>
        <begin position="1"/>
        <end position="20"/>
    </location>
</feature>
<feature type="region of interest" description="Disordered" evidence="1">
    <location>
        <begin position="25"/>
        <end position="51"/>
    </location>
</feature>
<evidence type="ECO:0000313" key="2">
    <source>
        <dbReference type="EnsemblMetazoa" id="XP_016971806.1"/>
    </source>
</evidence>
<dbReference type="GeneID" id="108039344"/>
<accession>A0A6P4EEN5</accession>
<protein>
    <submittedName>
        <fullName evidence="4">Uncharacterized protein LOC108039344</fullName>
    </submittedName>
</protein>
<evidence type="ECO:0000256" key="1">
    <source>
        <dbReference type="SAM" id="MobiDB-lite"/>
    </source>
</evidence>
<feature type="region of interest" description="Disordered" evidence="1">
    <location>
        <begin position="209"/>
        <end position="228"/>
    </location>
</feature>
<dbReference type="AlphaFoldDB" id="A0A6P4EEN5"/>